<evidence type="ECO:0000256" key="10">
    <source>
        <dbReference type="ARBA" id="ARBA00022806"/>
    </source>
</evidence>
<evidence type="ECO:0000256" key="11">
    <source>
        <dbReference type="ARBA" id="ARBA00022840"/>
    </source>
</evidence>
<dbReference type="InterPro" id="IPR005161">
    <property type="entry name" value="Ku_N"/>
</dbReference>
<evidence type="ECO:0000256" key="1">
    <source>
        <dbReference type="ARBA" id="ARBA00004123"/>
    </source>
</evidence>
<dbReference type="FunFam" id="3.40.50.410:FF:000073">
    <property type="entry name" value="ATP-dependent DNA helicase II subunit 2"/>
    <property type="match status" value="1"/>
</dbReference>
<dbReference type="SMART" id="SM00559">
    <property type="entry name" value="Ku78"/>
    <property type="match status" value="1"/>
</dbReference>
<dbReference type="CDD" id="cd00873">
    <property type="entry name" value="KU80"/>
    <property type="match status" value="1"/>
</dbReference>
<evidence type="ECO:0000256" key="19">
    <source>
        <dbReference type="PIRNR" id="PIRNR016570"/>
    </source>
</evidence>
<sequence length="725" mass="79676">MASKEAIIYVVDLGSTTGDCHNGRTISDLDYGMEYVWDKIATIMSTNRVGLSVGVIGFRTDETDNPLGGDGEYENICVLKPLGTMDIPSLEDLRSKIHSSSTEMGDAVSAIVLAIDLIEKFTTLKSGKPAKSARKIVLVTDGQGGIDDDNIESIAEKLNEIGIELVVLGIDFDDLEYAFKEEDKASLKKQNEAILAKLVELCNNGMFATMAEALASLANPTVKSTRPFKGYEGRLGLGDFAKYPESALYIDVQRYFKTKQAKAPSASSYVLKAAANGEASAQSSHTLEDTEMTDAPELSAVKTTRTYHVNSTTGVDGTMNVERGELAKGYYYGSSAVPFGEDEADVTRFDSPQGFSIIGFVPKDKYERYLNMGESCITIAQTVNDKARMAMSSLVHALHELDSYAVARIVAKEGKAPQLLLLAPSIEPELECLVDVPLPFAEDIRVYRFPPLDKVIGSSGTVITKHRYLPSDDLVTAMSDYVDSIDLSTFGKDDDGNPTEFMTIEETFSPTVHRVNQAIRQRAIHPDGEVGEPAPVLTKWSKPPAELIANAEPQLEALLKISGVTKVPEKAKGKRGREVITPMSGLDVNELLNTRRQKSDISHENAIPEFKQLMQVTEKDEDIFKAVSQMGKAIRQSLKTAMGNVNHPVIFSQIKAVRDEMIDIDMPEIYNDFIKDLKTRIFQKNEFGDQRNFWADFKFQKLGLIRGSGNAGVTEEEAAEFLKFG</sequence>
<dbReference type="InterPro" id="IPR006164">
    <property type="entry name" value="DNA_bd_Ku70/Ku80"/>
</dbReference>
<comment type="caution">
    <text evidence="21">The sequence shown here is derived from an EMBL/GenBank/DDBJ whole genome shotgun (WGS) entry which is preliminary data.</text>
</comment>
<dbReference type="GO" id="GO:0003678">
    <property type="term" value="F:DNA helicase activity"/>
    <property type="evidence" value="ECO:0007669"/>
    <property type="project" value="UniProtKB-EC"/>
</dbReference>
<keyword evidence="7 19" id="KW-0547">Nucleotide-binding</keyword>
<keyword evidence="15 19" id="KW-0234">DNA repair</keyword>
<dbReference type="GO" id="GO:0003684">
    <property type="term" value="F:damaged DNA binding"/>
    <property type="evidence" value="ECO:0007669"/>
    <property type="project" value="InterPro"/>
</dbReference>
<proteinExistence type="inferred from homology"/>
<keyword evidence="13 19" id="KW-0238">DNA-binding</keyword>
<keyword evidence="10 19" id="KW-0347">Helicase</keyword>
<evidence type="ECO:0000256" key="18">
    <source>
        <dbReference type="ARBA" id="ARBA00047995"/>
    </source>
</evidence>
<evidence type="ECO:0000259" key="20">
    <source>
        <dbReference type="PROSITE" id="PS50234"/>
    </source>
</evidence>
<dbReference type="PANTHER" id="PTHR12604:SF4">
    <property type="entry name" value="X-RAY REPAIR CROSS-COMPLEMENTING PROTEIN 5"/>
    <property type="match status" value="1"/>
</dbReference>
<comment type="similarity">
    <text evidence="3 19">Belongs to the ku80 family.</text>
</comment>
<evidence type="ECO:0000256" key="15">
    <source>
        <dbReference type="ARBA" id="ARBA00023204"/>
    </source>
</evidence>
<dbReference type="Pfam" id="PF08785">
    <property type="entry name" value="Ku_PK_bind"/>
    <property type="match status" value="1"/>
</dbReference>
<feature type="domain" description="VWFA" evidence="20">
    <location>
        <begin position="6"/>
        <end position="170"/>
    </location>
</feature>
<dbReference type="PANTHER" id="PTHR12604">
    <property type="entry name" value="KU AUTOANTIGEN DNA HELICASE"/>
    <property type="match status" value="1"/>
</dbReference>
<dbReference type="GO" id="GO:0043564">
    <property type="term" value="C:Ku70:Ku80 complex"/>
    <property type="evidence" value="ECO:0007669"/>
    <property type="project" value="InterPro"/>
</dbReference>
<evidence type="ECO:0000313" key="22">
    <source>
        <dbReference type="Proteomes" id="UP000664132"/>
    </source>
</evidence>
<evidence type="ECO:0000313" key="21">
    <source>
        <dbReference type="EMBL" id="KAG4413194.1"/>
    </source>
</evidence>
<dbReference type="GO" id="GO:0006310">
    <property type="term" value="P:DNA recombination"/>
    <property type="evidence" value="ECO:0007669"/>
    <property type="project" value="UniProtKB-KW"/>
</dbReference>
<dbReference type="GO" id="GO:0000723">
    <property type="term" value="P:telomere maintenance"/>
    <property type="evidence" value="ECO:0007669"/>
    <property type="project" value="InterPro"/>
</dbReference>
<dbReference type="Gene3D" id="3.40.50.410">
    <property type="entry name" value="von Willebrand factor, type A domain"/>
    <property type="match status" value="1"/>
</dbReference>
<dbReference type="GO" id="GO:0000781">
    <property type="term" value="C:chromosome, telomeric region"/>
    <property type="evidence" value="ECO:0007669"/>
    <property type="project" value="UniProtKB-SubCell"/>
</dbReference>
<comment type="subcellular location">
    <subcellularLocation>
        <location evidence="2">Chromosome</location>
        <location evidence="2">Telomere</location>
    </subcellularLocation>
    <subcellularLocation>
        <location evidence="1 19">Nucleus</location>
    </subcellularLocation>
</comment>
<organism evidence="21 22">
    <name type="scientific">Cadophora malorum</name>
    <dbReference type="NCBI Taxonomy" id="108018"/>
    <lineage>
        <taxon>Eukaryota</taxon>
        <taxon>Fungi</taxon>
        <taxon>Dikarya</taxon>
        <taxon>Ascomycota</taxon>
        <taxon>Pezizomycotina</taxon>
        <taxon>Leotiomycetes</taxon>
        <taxon>Helotiales</taxon>
        <taxon>Ploettnerulaceae</taxon>
        <taxon>Cadophora</taxon>
    </lineage>
</organism>
<evidence type="ECO:0000256" key="6">
    <source>
        <dbReference type="ARBA" id="ARBA00022454"/>
    </source>
</evidence>
<gene>
    <name evidence="21" type="ORF">IFR04_013659</name>
</gene>
<evidence type="ECO:0000256" key="12">
    <source>
        <dbReference type="ARBA" id="ARBA00022895"/>
    </source>
</evidence>
<keyword evidence="8 19" id="KW-0227">DNA damage</keyword>
<protein>
    <recommendedName>
        <fullName evidence="5 19">ATP-dependent DNA helicase II subunit 2</fullName>
        <ecNumber evidence="4 19">3.6.4.12</ecNumber>
    </recommendedName>
</protein>
<dbReference type="FunFam" id="1.10.1600.10:FF:000002">
    <property type="entry name" value="X-ray repair cross-complementing protein 5"/>
    <property type="match status" value="1"/>
</dbReference>
<dbReference type="GO" id="GO:0006303">
    <property type="term" value="P:double-strand break repair via nonhomologous end joining"/>
    <property type="evidence" value="ECO:0007669"/>
    <property type="project" value="InterPro"/>
</dbReference>
<keyword evidence="6" id="KW-0158">Chromosome</keyword>
<dbReference type="InterPro" id="IPR002035">
    <property type="entry name" value="VWF_A"/>
</dbReference>
<evidence type="ECO:0000256" key="2">
    <source>
        <dbReference type="ARBA" id="ARBA00004574"/>
    </source>
</evidence>
<reference evidence="21" key="1">
    <citation type="submission" date="2021-02" db="EMBL/GenBank/DDBJ databases">
        <title>Genome sequence Cadophora malorum strain M34.</title>
        <authorList>
            <person name="Stefanovic E."/>
            <person name="Vu D."/>
            <person name="Scully C."/>
            <person name="Dijksterhuis J."/>
            <person name="Roader J."/>
            <person name="Houbraken J."/>
        </authorList>
    </citation>
    <scope>NUCLEOTIDE SEQUENCE</scope>
    <source>
        <strain evidence="21">M34</strain>
    </source>
</reference>
<dbReference type="Proteomes" id="UP000664132">
    <property type="component" value="Unassembled WGS sequence"/>
</dbReference>
<dbReference type="AlphaFoldDB" id="A0A8H7T0Z4"/>
<evidence type="ECO:0000256" key="14">
    <source>
        <dbReference type="ARBA" id="ARBA00023172"/>
    </source>
</evidence>
<evidence type="ECO:0000256" key="7">
    <source>
        <dbReference type="ARBA" id="ARBA00022741"/>
    </source>
</evidence>
<keyword evidence="11 19" id="KW-0067">ATP-binding</keyword>
<name>A0A8H7T0Z4_9HELO</name>
<dbReference type="SUPFAM" id="SSF101420">
    <property type="entry name" value="C-terminal domain of Ku80"/>
    <property type="match status" value="1"/>
</dbReference>
<keyword evidence="14 19" id="KW-0233">DNA recombination</keyword>
<keyword evidence="22" id="KW-1185">Reference proteome</keyword>
<dbReference type="InterPro" id="IPR024193">
    <property type="entry name" value="Ku80"/>
</dbReference>
<evidence type="ECO:0000256" key="5">
    <source>
        <dbReference type="ARBA" id="ARBA00021792"/>
    </source>
</evidence>
<dbReference type="EMBL" id="JAFJYH010000328">
    <property type="protein sequence ID" value="KAG4413194.1"/>
    <property type="molecule type" value="Genomic_DNA"/>
</dbReference>
<evidence type="ECO:0000256" key="17">
    <source>
        <dbReference type="ARBA" id="ARBA00024890"/>
    </source>
</evidence>
<dbReference type="OrthoDB" id="30826at2759"/>
<keyword evidence="16 19" id="KW-0539">Nucleus</keyword>
<evidence type="ECO:0000256" key="16">
    <source>
        <dbReference type="ARBA" id="ARBA00023242"/>
    </source>
</evidence>
<dbReference type="GO" id="GO:0005524">
    <property type="term" value="F:ATP binding"/>
    <property type="evidence" value="ECO:0007669"/>
    <property type="project" value="UniProtKB-UniRule"/>
</dbReference>
<dbReference type="PROSITE" id="PS50234">
    <property type="entry name" value="VWFA"/>
    <property type="match status" value="1"/>
</dbReference>
<dbReference type="InterPro" id="IPR036465">
    <property type="entry name" value="vWFA_dom_sf"/>
</dbReference>
<evidence type="ECO:0000256" key="4">
    <source>
        <dbReference type="ARBA" id="ARBA00012551"/>
    </source>
</evidence>
<dbReference type="Pfam" id="PF03731">
    <property type="entry name" value="Ku_N"/>
    <property type="match status" value="1"/>
</dbReference>
<accession>A0A8H7T0Z4</accession>
<dbReference type="InterPro" id="IPR016194">
    <property type="entry name" value="SPOC-like_C_dom_sf"/>
</dbReference>
<dbReference type="SUPFAM" id="SSF53300">
    <property type="entry name" value="vWA-like"/>
    <property type="match status" value="1"/>
</dbReference>
<dbReference type="EC" id="3.6.4.12" evidence="4 19"/>
<evidence type="ECO:0000256" key="9">
    <source>
        <dbReference type="ARBA" id="ARBA00022801"/>
    </source>
</evidence>
<dbReference type="InterPro" id="IPR014893">
    <property type="entry name" value="Ku_PK_bind"/>
</dbReference>
<keyword evidence="9 19" id="KW-0378">Hydrolase</keyword>
<dbReference type="GO" id="GO:0016787">
    <property type="term" value="F:hydrolase activity"/>
    <property type="evidence" value="ECO:0007669"/>
    <property type="project" value="UniProtKB-KW"/>
</dbReference>
<dbReference type="Gene3D" id="2.40.290.10">
    <property type="match status" value="1"/>
</dbReference>
<evidence type="ECO:0000256" key="3">
    <source>
        <dbReference type="ARBA" id="ARBA00007726"/>
    </source>
</evidence>
<comment type="catalytic activity">
    <reaction evidence="18 19">
        <text>ATP + H2O = ADP + phosphate + H(+)</text>
        <dbReference type="Rhea" id="RHEA:13065"/>
        <dbReference type="ChEBI" id="CHEBI:15377"/>
        <dbReference type="ChEBI" id="CHEBI:15378"/>
        <dbReference type="ChEBI" id="CHEBI:30616"/>
        <dbReference type="ChEBI" id="CHEBI:43474"/>
        <dbReference type="ChEBI" id="CHEBI:456216"/>
        <dbReference type="EC" id="3.6.4.12"/>
    </reaction>
</comment>
<dbReference type="InterPro" id="IPR036494">
    <property type="entry name" value="Ku_C_sf"/>
</dbReference>
<dbReference type="SUPFAM" id="SSF100939">
    <property type="entry name" value="SPOC domain-like"/>
    <property type="match status" value="1"/>
</dbReference>
<evidence type="ECO:0000256" key="13">
    <source>
        <dbReference type="ARBA" id="ARBA00023125"/>
    </source>
</evidence>
<dbReference type="GO" id="GO:0042162">
    <property type="term" value="F:telomeric DNA binding"/>
    <property type="evidence" value="ECO:0007669"/>
    <property type="project" value="InterPro"/>
</dbReference>
<comment type="function">
    <text evidence="17">Single-stranded DNA-dependent ATP-dependent helicase. Involved in non-homologous end joining (NHEJ) DNA double strand break repair. DNA-binding is sequence-independent but has a high affinity to nicks in double-stranded DNA and to the ends of duplex DNA. Binds to naturally occurring chromosomal ends, and therefore provides chromosomal end protection. Required also for telomere recombination to repair telomeric ends in the absence of telomerase. KU70, of the KU70/KU80 heterodimer, binds to the stem loop of TLC1, the RNA component of telomerase. Involved in telomere maintenance. Interacts with telomeric repeats and subtelomeric sequences thereby controlling telomere length and protecting against subtelomeric rearrangement. Maintains telomeric chromatin, which is involved in silencing the expression of genes located at the telomere. Required for mating-type switching.</text>
</comment>
<dbReference type="Gene3D" id="1.25.40.240">
    <property type="entry name" value="Ku, C-terminal domain"/>
    <property type="match status" value="1"/>
</dbReference>
<dbReference type="PIRSF" id="PIRSF016570">
    <property type="entry name" value="Ku80"/>
    <property type="match status" value="1"/>
</dbReference>
<dbReference type="Pfam" id="PF02735">
    <property type="entry name" value="Ku"/>
    <property type="match status" value="1"/>
</dbReference>
<keyword evidence="12" id="KW-0779">Telomere</keyword>
<evidence type="ECO:0000256" key="8">
    <source>
        <dbReference type="ARBA" id="ARBA00022763"/>
    </source>
</evidence>
<dbReference type="GO" id="GO:0003690">
    <property type="term" value="F:double-stranded DNA binding"/>
    <property type="evidence" value="ECO:0007669"/>
    <property type="project" value="TreeGrafter"/>
</dbReference>
<dbReference type="Gene3D" id="1.10.1600.10">
    <property type="match status" value="1"/>
</dbReference>